<feature type="region of interest" description="Disordered" evidence="1">
    <location>
        <begin position="30"/>
        <end position="71"/>
    </location>
</feature>
<evidence type="ECO:0000313" key="3">
    <source>
        <dbReference type="Proteomes" id="UP000009169"/>
    </source>
</evidence>
<dbReference type="HOGENOM" id="CLU_2348179_0_0_1"/>
<gene>
    <name evidence="2" type="ORF">TEQG_08588</name>
</gene>
<protein>
    <submittedName>
        <fullName evidence="2">Uncharacterized protein</fullName>
    </submittedName>
</protein>
<proteinExistence type="predicted"/>
<evidence type="ECO:0000256" key="1">
    <source>
        <dbReference type="SAM" id="MobiDB-lite"/>
    </source>
</evidence>
<name>F2PIS7_TRIEC</name>
<dbReference type="Proteomes" id="UP000009169">
    <property type="component" value="Unassembled WGS sequence"/>
</dbReference>
<keyword evidence="3" id="KW-1185">Reference proteome</keyword>
<evidence type="ECO:0000313" key="2">
    <source>
        <dbReference type="EMBL" id="EGE01794.1"/>
    </source>
</evidence>
<reference evidence="3" key="1">
    <citation type="journal article" date="2012" name="MBio">
        <title>Comparative genome analysis of Trichophyton rubrum and related dermatophytes reveals candidate genes involved in infection.</title>
        <authorList>
            <person name="Martinez D.A."/>
            <person name="Oliver B.G."/>
            <person name="Graeser Y."/>
            <person name="Goldberg J.M."/>
            <person name="Li W."/>
            <person name="Martinez-Rossi N.M."/>
            <person name="Monod M."/>
            <person name="Shelest E."/>
            <person name="Barton R.C."/>
            <person name="Birch E."/>
            <person name="Brakhage A.A."/>
            <person name="Chen Z."/>
            <person name="Gurr S.J."/>
            <person name="Heiman D."/>
            <person name="Heitman J."/>
            <person name="Kosti I."/>
            <person name="Rossi A."/>
            <person name="Saif S."/>
            <person name="Samalova M."/>
            <person name="Saunders C.W."/>
            <person name="Shea T."/>
            <person name="Summerbell R.C."/>
            <person name="Xu J."/>
            <person name="Young S."/>
            <person name="Zeng Q."/>
            <person name="Birren B.W."/>
            <person name="Cuomo C.A."/>
            <person name="White T.C."/>
        </authorList>
    </citation>
    <scope>NUCLEOTIDE SEQUENCE [LARGE SCALE GENOMIC DNA]</scope>
    <source>
        <strain evidence="3">ATCC MYA-4606 / CBS 127.97</strain>
    </source>
</reference>
<dbReference type="VEuPathDB" id="FungiDB:TEQG_08588"/>
<organism evidence="2 3">
    <name type="scientific">Trichophyton equinum (strain ATCC MYA-4606 / CBS 127.97)</name>
    <name type="common">Horse ringworm fungus</name>
    <dbReference type="NCBI Taxonomy" id="559882"/>
    <lineage>
        <taxon>Eukaryota</taxon>
        <taxon>Fungi</taxon>
        <taxon>Dikarya</taxon>
        <taxon>Ascomycota</taxon>
        <taxon>Pezizomycotina</taxon>
        <taxon>Eurotiomycetes</taxon>
        <taxon>Eurotiomycetidae</taxon>
        <taxon>Onygenales</taxon>
        <taxon>Arthrodermataceae</taxon>
        <taxon>Trichophyton</taxon>
    </lineage>
</organism>
<sequence length="97" mass="10817">MNPRPASVTGKHDASGQLFQLWKSSTPAAGHTEFTIDRGSWEPPGPASAKSAIKYSAGEQEECQQKQKKRQENKLYIWGWRGKPSAPQWREAPAPKI</sequence>
<dbReference type="EMBL" id="DS995720">
    <property type="protein sequence ID" value="EGE01794.1"/>
    <property type="molecule type" value="Genomic_DNA"/>
</dbReference>
<dbReference type="AlphaFoldDB" id="F2PIS7"/>
<accession>F2PIS7</accession>